<dbReference type="Gene3D" id="2.180.10.10">
    <property type="entry name" value="RHS repeat-associated core"/>
    <property type="match status" value="1"/>
</dbReference>
<reference evidence="1 2" key="1">
    <citation type="submission" date="2020-09" db="EMBL/GenBank/DDBJ databases">
        <title>Pseudoxanthomonas sp. CAU 1598 isolated from sand of Yaerae Beach.</title>
        <authorList>
            <person name="Kim W."/>
        </authorList>
    </citation>
    <scope>NUCLEOTIDE SEQUENCE [LARGE SCALE GENOMIC DNA]</scope>
    <source>
        <strain evidence="1 2">CAU 1598</strain>
    </source>
</reference>
<dbReference type="AlphaFoldDB" id="A0AAW3ZQA0"/>
<dbReference type="RefSeq" id="WP_192031706.1">
    <property type="nucleotide sequence ID" value="NZ_JACYTR010000115.1"/>
</dbReference>
<protein>
    <submittedName>
        <fullName evidence="1">Uncharacterized protein</fullName>
    </submittedName>
</protein>
<dbReference type="NCBIfam" id="TIGR03696">
    <property type="entry name" value="Rhs_assc_core"/>
    <property type="match status" value="1"/>
</dbReference>
<evidence type="ECO:0000313" key="2">
    <source>
        <dbReference type="Proteomes" id="UP000613768"/>
    </source>
</evidence>
<dbReference type="InterPro" id="IPR022385">
    <property type="entry name" value="Rhs_assc_core"/>
</dbReference>
<name>A0AAW3ZQA0_9GAMM</name>
<organism evidence="1 2">
    <name type="scientific">Pseudomarimonas arenosa</name>
    <dbReference type="NCBI Taxonomy" id="2774145"/>
    <lineage>
        <taxon>Bacteria</taxon>
        <taxon>Pseudomonadati</taxon>
        <taxon>Pseudomonadota</taxon>
        <taxon>Gammaproteobacteria</taxon>
        <taxon>Lysobacterales</taxon>
        <taxon>Lysobacteraceae</taxon>
        <taxon>Pseudomarimonas</taxon>
    </lineage>
</organism>
<comment type="caution">
    <text evidence="1">The sequence shown here is derived from an EMBL/GenBank/DDBJ whole genome shotgun (WGS) entry which is preliminary data.</text>
</comment>
<accession>A0AAW3ZQA0</accession>
<gene>
    <name evidence="1" type="ORF">IFO71_21280</name>
</gene>
<sequence>MAIGVGGTPADSNPAGLAEFDYTLRFPGQQFDRETGLHYNYYRDYDPSTGRYIQRGTATWTAINYSLSPMRVVIGPDNWQQPVSLRLSTRDDLTAAAPTGSAYRAR</sequence>
<evidence type="ECO:0000313" key="1">
    <source>
        <dbReference type="EMBL" id="MBD8528286.1"/>
    </source>
</evidence>
<dbReference type="Proteomes" id="UP000613768">
    <property type="component" value="Unassembled WGS sequence"/>
</dbReference>
<proteinExistence type="predicted"/>
<keyword evidence="2" id="KW-1185">Reference proteome</keyword>
<dbReference type="EMBL" id="JACYTR010000115">
    <property type="protein sequence ID" value="MBD8528286.1"/>
    <property type="molecule type" value="Genomic_DNA"/>
</dbReference>